<organism evidence="11 12">
    <name type="scientific">Candidatus Curtissbacteria bacterium GW2011_GWA1_40_9</name>
    <dbReference type="NCBI Taxonomy" id="1618408"/>
    <lineage>
        <taxon>Bacteria</taxon>
        <taxon>Candidatus Curtissiibacteriota</taxon>
    </lineage>
</organism>
<dbReference type="NCBIfam" id="NF008805">
    <property type="entry name" value="PRK11824.1"/>
    <property type="match status" value="1"/>
</dbReference>
<protein>
    <recommendedName>
        <fullName evidence="2 7">Polyribonucleotide nucleotidyltransferase</fullName>
        <ecNumber evidence="2 7">2.7.7.8</ecNumber>
    </recommendedName>
</protein>
<dbReference type="CDD" id="cd11364">
    <property type="entry name" value="RNase_PH_PNPase_2"/>
    <property type="match status" value="1"/>
</dbReference>
<reference evidence="11 12" key="1">
    <citation type="journal article" date="2015" name="Nature">
        <title>rRNA introns, odd ribosomes, and small enigmatic genomes across a large radiation of phyla.</title>
        <authorList>
            <person name="Brown C.T."/>
            <person name="Hug L.A."/>
            <person name="Thomas B.C."/>
            <person name="Sharon I."/>
            <person name="Castelle C.J."/>
            <person name="Singh A."/>
            <person name="Wilkins M.J."/>
            <person name="Williams K.H."/>
            <person name="Banfield J.F."/>
        </authorList>
    </citation>
    <scope>NUCLEOTIDE SEQUENCE [LARGE SCALE GENOMIC DNA]</scope>
</reference>
<evidence type="ECO:0000256" key="8">
    <source>
        <dbReference type="PROSITE-ProRule" id="PRU00117"/>
    </source>
</evidence>
<accession>A0A0G0WRG9</accession>
<dbReference type="Proteomes" id="UP000034292">
    <property type="component" value="Unassembled WGS sequence"/>
</dbReference>
<dbReference type="CDD" id="cd04472">
    <property type="entry name" value="S1_PNPase"/>
    <property type="match status" value="1"/>
</dbReference>
<dbReference type="InterPro" id="IPR012162">
    <property type="entry name" value="PNPase"/>
</dbReference>
<keyword evidence="3" id="KW-0808">Transferase</keyword>
<dbReference type="InterPro" id="IPR003029">
    <property type="entry name" value="S1_domain"/>
</dbReference>
<evidence type="ECO:0000256" key="3">
    <source>
        <dbReference type="ARBA" id="ARBA00022679"/>
    </source>
</evidence>
<dbReference type="SUPFAM" id="SSF55666">
    <property type="entry name" value="Ribonuclease PH domain 2-like"/>
    <property type="match status" value="1"/>
</dbReference>
<keyword evidence="4" id="KW-0548">Nucleotidyltransferase</keyword>
<feature type="region of interest" description="Disordered" evidence="9">
    <location>
        <begin position="403"/>
        <end position="455"/>
    </location>
</feature>
<evidence type="ECO:0000256" key="9">
    <source>
        <dbReference type="SAM" id="MobiDB-lite"/>
    </source>
</evidence>
<dbReference type="SUPFAM" id="SSF54211">
    <property type="entry name" value="Ribosomal protein S5 domain 2-like"/>
    <property type="match status" value="1"/>
</dbReference>
<dbReference type="EMBL" id="LBZV01000005">
    <property type="protein sequence ID" value="KKR77982.1"/>
    <property type="molecule type" value="Genomic_DNA"/>
</dbReference>
<dbReference type="FunFam" id="3.30.1370.10:FF:000001">
    <property type="entry name" value="Polyribonucleotide nucleotidyltransferase"/>
    <property type="match status" value="1"/>
</dbReference>
<evidence type="ECO:0000256" key="4">
    <source>
        <dbReference type="ARBA" id="ARBA00022695"/>
    </source>
</evidence>
<gene>
    <name evidence="11" type="ORF">UU23_C0005G0020</name>
</gene>
<evidence type="ECO:0000256" key="2">
    <source>
        <dbReference type="ARBA" id="ARBA00012416"/>
    </source>
</evidence>
<dbReference type="PANTHER" id="PTHR11252:SF0">
    <property type="entry name" value="POLYRIBONUCLEOTIDE NUCLEOTIDYLTRANSFERASE 1, MITOCHONDRIAL"/>
    <property type="match status" value="1"/>
</dbReference>
<evidence type="ECO:0000256" key="5">
    <source>
        <dbReference type="ARBA" id="ARBA00022842"/>
    </source>
</evidence>
<dbReference type="PROSITE" id="PS50084">
    <property type="entry name" value="KH_TYPE_1"/>
    <property type="match status" value="1"/>
</dbReference>
<dbReference type="Pfam" id="PF03725">
    <property type="entry name" value="RNase_PH_C"/>
    <property type="match status" value="1"/>
</dbReference>
<dbReference type="InterPro" id="IPR004088">
    <property type="entry name" value="KH_dom_type_1"/>
</dbReference>
<comment type="caution">
    <text evidence="11">The sequence shown here is derived from an EMBL/GenBank/DDBJ whole genome shotgun (WGS) entry which is preliminary data.</text>
</comment>
<dbReference type="InterPro" id="IPR036612">
    <property type="entry name" value="KH_dom_type_1_sf"/>
</dbReference>
<dbReference type="InterPro" id="IPR020568">
    <property type="entry name" value="Ribosomal_Su5_D2-typ_SF"/>
</dbReference>
<evidence type="ECO:0000256" key="7">
    <source>
        <dbReference type="NCBIfam" id="TIGR03591"/>
    </source>
</evidence>
<dbReference type="NCBIfam" id="TIGR03591">
    <property type="entry name" value="polynuc_phos"/>
    <property type="match status" value="1"/>
</dbReference>
<evidence type="ECO:0000259" key="10">
    <source>
        <dbReference type="PROSITE" id="PS50126"/>
    </source>
</evidence>
<dbReference type="STRING" id="1618408.UU23_C0005G0020"/>
<dbReference type="FunFam" id="2.40.50.140:FF:000023">
    <property type="entry name" value="Polyribonucleotide nucleotidyltransferase"/>
    <property type="match status" value="1"/>
</dbReference>
<dbReference type="SMART" id="SM00316">
    <property type="entry name" value="S1"/>
    <property type="match status" value="1"/>
</dbReference>
<dbReference type="SUPFAM" id="SSF54791">
    <property type="entry name" value="Eukaryotic type KH-domain (KH-domain type I)"/>
    <property type="match status" value="1"/>
</dbReference>
<dbReference type="PATRIC" id="fig|1618408.3.peg.334"/>
<dbReference type="Gene3D" id="3.30.230.70">
    <property type="entry name" value="GHMP Kinase, N-terminal domain"/>
    <property type="match status" value="1"/>
</dbReference>
<sequence length="455" mass="50297">MSDILEEEVADYLRREILINKKRPDGRKPDDIRDIIAKVEVLPRTHGSAIFQRGETQVLSIVTLGSPALEQLIEGMEGEETKRYMHHYNFPPFSVGEVRRRGAPGRREVGHGALAEKAVRPVIPSNDEFPYTIRVVSEVLSSAGSTSQASVCGSTLALMDAGVPIKEPVAGISIGLIIDKKDKSKFVTITDIAYQEDAQGDMDLKVAGTKNGVTAIQMDTKLTGVPIKILEEALEKAKVARLRILEKILETLPHSRKSVSEHAPKVILVKIDPSKIGEVIGSGGKTINKIIAETGAAIDITDEGNVTISSKDVEACQKAAQWVEGIVKEPQPGEEYEGTVKRIMNFGAFVEILPGKEGLVHISKLAPYRVENVEDVVKIGQIVKVRVLEIDDQRRLNLSMIFDQGGGESHRQDRGNNFSEDRFRRSGRNDRRDRNSRGRNFGKSNNDQRRPKRGF</sequence>
<dbReference type="SMART" id="SM00322">
    <property type="entry name" value="KH"/>
    <property type="match status" value="1"/>
</dbReference>
<keyword evidence="6 8" id="KW-0694">RNA-binding</keyword>
<evidence type="ECO:0000256" key="1">
    <source>
        <dbReference type="ARBA" id="ARBA00007404"/>
    </source>
</evidence>
<feature type="compositionally biased region" description="Basic and acidic residues" evidence="9">
    <location>
        <begin position="408"/>
        <end position="436"/>
    </location>
</feature>
<name>A0A0G0WRG9_9BACT</name>
<dbReference type="GO" id="GO:0005829">
    <property type="term" value="C:cytosol"/>
    <property type="evidence" value="ECO:0007669"/>
    <property type="project" value="TreeGrafter"/>
</dbReference>
<comment type="similarity">
    <text evidence="1">Belongs to the polyribonucleotide nucleotidyltransferase family.</text>
</comment>
<dbReference type="InterPro" id="IPR004087">
    <property type="entry name" value="KH_dom"/>
</dbReference>
<evidence type="ECO:0000313" key="11">
    <source>
        <dbReference type="EMBL" id="KKR77982.1"/>
    </source>
</evidence>
<dbReference type="InterPro" id="IPR015847">
    <property type="entry name" value="ExoRNase_PH_dom2"/>
</dbReference>
<dbReference type="PANTHER" id="PTHR11252">
    <property type="entry name" value="POLYRIBONUCLEOTIDE NUCLEOTIDYLTRANSFERASE"/>
    <property type="match status" value="1"/>
</dbReference>
<dbReference type="Pfam" id="PF01138">
    <property type="entry name" value="RNase_PH"/>
    <property type="match status" value="1"/>
</dbReference>
<dbReference type="Pfam" id="PF00013">
    <property type="entry name" value="KH_1"/>
    <property type="match status" value="1"/>
</dbReference>
<dbReference type="InterPro" id="IPR001247">
    <property type="entry name" value="ExoRNase_PH_dom1"/>
</dbReference>
<dbReference type="GO" id="GO:0000175">
    <property type="term" value="F:3'-5'-RNA exonuclease activity"/>
    <property type="evidence" value="ECO:0007669"/>
    <property type="project" value="TreeGrafter"/>
</dbReference>
<dbReference type="GO" id="GO:0006402">
    <property type="term" value="P:mRNA catabolic process"/>
    <property type="evidence" value="ECO:0007669"/>
    <property type="project" value="UniProtKB-UniRule"/>
</dbReference>
<keyword evidence="5" id="KW-0460">Magnesium</keyword>
<feature type="domain" description="S1 motif" evidence="10">
    <location>
        <begin position="333"/>
        <end position="401"/>
    </location>
</feature>
<dbReference type="PROSITE" id="PS50126">
    <property type="entry name" value="S1"/>
    <property type="match status" value="1"/>
</dbReference>
<dbReference type="InterPro" id="IPR012340">
    <property type="entry name" value="NA-bd_OB-fold"/>
</dbReference>
<dbReference type="EC" id="2.7.7.8" evidence="2 7"/>
<dbReference type="GO" id="GO:0003723">
    <property type="term" value="F:RNA binding"/>
    <property type="evidence" value="ECO:0007669"/>
    <property type="project" value="UniProtKB-UniRule"/>
</dbReference>
<evidence type="ECO:0000256" key="6">
    <source>
        <dbReference type="ARBA" id="ARBA00022884"/>
    </source>
</evidence>
<dbReference type="CDD" id="cd02393">
    <property type="entry name" value="KH-I_PNPase"/>
    <property type="match status" value="1"/>
</dbReference>
<dbReference type="Pfam" id="PF00575">
    <property type="entry name" value="S1"/>
    <property type="match status" value="1"/>
</dbReference>
<dbReference type="AlphaFoldDB" id="A0A0G0WRG9"/>
<dbReference type="SUPFAM" id="SSF50249">
    <property type="entry name" value="Nucleic acid-binding proteins"/>
    <property type="match status" value="1"/>
</dbReference>
<dbReference type="Gene3D" id="2.40.50.140">
    <property type="entry name" value="Nucleic acid-binding proteins"/>
    <property type="match status" value="1"/>
</dbReference>
<dbReference type="GO" id="GO:0004654">
    <property type="term" value="F:polyribonucleotide nucleotidyltransferase activity"/>
    <property type="evidence" value="ECO:0007669"/>
    <property type="project" value="UniProtKB-UniRule"/>
</dbReference>
<proteinExistence type="inferred from homology"/>
<dbReference type="Gene3D" id="3.30.1370.10">
    <property type="entry name" value="K Homology domain, type 1"/>
    <property type="match status" value="1"/>
</dbReference>
<evidence type="ECO:0000313" key="12">
    <source>
        <dbReference type="Proteomes" id="UP000034292"/>
    </source>
</evidence>
<dbReference type="InterPro" id="IPR027408">
    <property type="entry name" value="PNPase/RNase_PH_dom_sf"/>
</dbReference>
<dbReference type="InterPro" id="IPR036345">
    <property type="entry name" value="ExoRNase_PH_dom2_sf"/>
</dbReference>